<reference evidence="2" key="1">
    <citation type="journal article" date="2022" name="Mol. Ecol. Resour.">
        <title>The genomes of chicory, endive, great burdock and yacon provide insights into Asteraceae palaeo-polyploidization history and plant inulin production.</title>
        <authorList>
            <person name="Fan W."/>
            <person name="Wang S."/>
            <person name="Wang H."/>
            <person name="Wang A."/>
            <person name="Jiang F."/>
            <person name="Liu H."/>
            <person name="Zhao H."/>
            <person name="Xu D."/>
            <person name="Zhang Y."/>
        </authorList>
    </citation>
    <scope>NUCLEOTIDE SEQUENCE [LARGE SCALE GENOMIC DNA]</scope>
    <source>
        <strain evidence="2">cv. Niubang</strain>
    </source>
</reference>
<protein>
    <submittedName>
        <fullName evidence="1">Uncharacterized protein</fullName>
    </submittedName>
</protein>
<reference evidence="1 2" key="2">
    <citation type="journal article" date="2022" name="Mol. Ecol. Resour.">
        <title>The genomes of chicory, endive, great burdock and yacon provide insights into Asteraceae paleo-polyploidization history and plant inulin production.</title>
        <authorList>
            <person name="Fan W."/>
            <person name="Wang S."/>
            <person name="Wang H."/>
            <person name="Wang A."/>
            <person name="Jiang F."/>
            <person name="Liu H."/>
            <person name="Zhao H."/>
            <person name="Xu D."/>
            <person name="Zhang Y."/>
        </authorList>
    </citation>
    <scope>NUCLEOTIDE SEQUENCE [LARGE SCALE GENOMIC DNA]</scope>
    <source>
        <strain evidence="2">cv. Niubang</strain>
    </source>
</reference>
<keyword evidence="2" id="KW-1185">Reference proteome</keyword>
<name>A0ACB8ZWH4_ARCLA</name>
<accession>A0ACB8ZWH4</accession>
<sequence length="238" mass="25812">MNRTLVIKFDNNNSHCSPLLQSQGGEEIYNIAEMDESSLVDKTIEFTSSSILGETMKSGTTSATSDAAAKEESEGYNPETMGMSKAFVSDKTTESASIPHDVKSKSVVTNKVSRKIVLKVNVTSDTEKRKVLKKVSGLAGIESIALDLKEGNLTVTGDVDPVEVVMRVRKIGLYVEIISVGPSKEHKTGVVLAKEPPKEHKTGVVFAKETPKELKIAQEPFFTYEPTPGDVDKSCSLM</sequence>
<proteinExistence type="predicted"/>
<evidence type="ECO:0000313" key="1">
    <source>
        <dbReference type="EMBL" id="KAI3701538.1"/>
    </source>
</evidence>
<organism evidence="1 2">
    <name type="scientific">Arctium lappa</name>
    <name type="common">Greater burdock</name>
    <name type="synonym">Lappa major</name>
    <dbReference type="NCBI Taxonomy" id="4217"/>
    <lineage>
        <taxon>Eukaryota</taxon>
        <taxon>Viridiplantae</taxon>
        <taxon>Streptophyta</taxon>
        <taxon>Embryophyta</taxon>
        <taxon>Tracheophyta</taxon>
        <taxon>Spermatophyta</taxon>
        <taxon>Magnoliopsida</taxon>
        <taxon>eudicotyledons</taxon>
        <taxon>Gunneridae</taxon>
        <taxon>Pentapetalae</taxon>
        <taxon>asterids</taxon>
        <taxon>campanulids</taxon>
        <taxon>Asterales</taxon>
        <taxon>Asteraceae</taxon>
        <taxon>Carduoideae</taxon>
        <taxon>Cardueae</taxon>
        <taxon>Arctiinae</taxon>
        <taxon>Arctium</taxon>
    </lineage>
</organism>
<comment type="caution">
    <text evidence="1">The sequence shown here is derived from an EMBL/GenBank/DDBJ whole genome shotgun (WGS) entry which is preliminary data.</text>
</comment>
<gene>
    <name evidence="1" type="ORF">L6452_26699</name>
</gene>
<dbReference type="Proteomes" id="UP001055879">
    <property type="component" value="Linkage Group LG09"/>
</dbReference>
<evidence type="ECO:0000313" key="2">
    <source>
        <dbReference type="Proteomes" id="UP001055879"/>
    </source>
</evidence>
<dbReference type="EMBL" id="CM042055">
    <property type="protein sequence ID" value="KAI3701538.1"/>
    <property type="molecule type" value="Genomic_DNA"/>
</dbReference>